<sequence length="100" mass="10627">MSLLMVALLQAVSATPPEKIDLTIRRPCEAATETPQDIVVCGRNGSGRYRLNDPLPPRQSDVPTAAVQLADGVTIAAEAEGAQAGGQQSNRLMARIKIKF</sequence>
<reference evidence="1 2" key="1">
    <citation type="submission" date="2024-02" db="EMBL/GenBank/DDBJ databases">
        <title>Full genome sequence of Sphingomonas kaistensis.</title>
        <authorList>
            <person name="Poletto B.L."/>
            <person name="Silva G."/>
            <person name="Galante D."/>
            <person name="Campos K.R."/>
            <person name="Santos M.B.N."/>
            <person name="Sacchi C.T."/>
        </authorList>
    </citation>
    <scope>NUCLEOTIDE SEQUENCE [LARGE SCALE GENOMIC DNA]</scope>
    <source>
        <strain evidence="1 2">MA4R</strain>
    </source>
</reference>
<keyword evidence="2" id="KW-1185">Reference proteome</keyword>
<gene>
    <name evidence="1" type="ORF">V6R86_02055</name>
</gene>
<organism evidence="1 2">
    <name type="scientific">Sphingomonas kaistensis</name>
    <dbReference type="NCBI Taxonomy" id="298708"/>
    <lineage>
        <taxon>Bacteria</taxon>
        <taxon>Pseudomonadati</taxon>
        <taxon>Pseudomonadota</taxon>
        <taxon>Alphaproteobacteria</taxon>
        <taxon>Sphingomonadales</taxon>
        <taxon>Sphingomonadaceae</taxon>
        <taxon>Sphingomonas</taxon>
    </lineage>
</organism>
<proteinExistence type="predicted"/>
<evidence type="ECO:0008006" key="3">
    <source>
        <dbReference type="Google" id="ProtNLM"/>
    </source>
</evidence>
<name>A0ABZ2FZ69_9SPHN</name>
<accession>A0ABZ2FZ69</accession>
<evidence type="ECO:0000313" key="2">
    <source>
        <dbReference type="Proteomes" id="UP001382935"/>
    </source>
</evidence>
<evidence type="ECO:0000313" key="1">
    <source>
        <dbReference type="EMBL" id="WWM69509.1"/>
    </source>
</evidence>
<dbReference type="Proteomes" id="UP001382935">
    <property type="component" value="Chromosome"/>
</dbReference>
<dbReference type="EMBL" id="CP145607">
    <property type="protein sequence ID" value="WWM69509.1"/>
    <property type="molecule type" value="Genomic_DNA"/>
</dbReference>
<protein>
    <recommendedName>
        <fullName evidence="3">DUF4124 domain-containing protein</fullName>
    </recommendedName>
</protein>
<dbReference type="RefSeq" id="WP_338501626.1">
    <property type="nucleotide sequence ID" value="NZ_CP145607.1"/>
</dbReference>